<feature type="transmembrane region" description="Helical" evidence="1">
    <location>
        <begin position="14"/>
        <end position="35"/>
    </location>
</feature>
<sequence>MWPQFFRTEAPVEWMIYLLLGSLGTRICRIGGVLVNDLKLDFWLSLESMSSSHGHLCWSLLTVVSIARVCSCLLIAVLVAFLVHGKKYLFDKLCLLCDIVSYLIDLIVI</sequence>
<accession>A0A8J4VRH2</accession>
<keyword evidence="1" id="KW-0812">Transmembrane</keyword>
<evidence type="ECO:0000313" key="3">
    <source>
        <dbReference type="Proteomes" id="UP000737018"/>
    </source>
</evidence>
<evidence type="ECO:0000256" key="1">
    <source>
        <dbReference type="SAM" id="Phobius"/>
    </source>
</evidence>
<dbReference type="EMBL" id="JRKL02000953">
    <property type="protein sequence ID" value="KAF3967062.1"/>
    <property type="molecule type" value="Genomic_DNA"/>
</dbReference>
<organism evidence="2 3">
    <name type="scientific">Castanea mollissima</name>
    <name type="common">Chinese chestnut</name>
    <dbReference type="NCBI Taxonomy" id="60419"/>
    <lineage>
        <taxon>Eukaryota</taxon>
        <taxon>Viridiplantae</taxon>
        <taxon>Streptophyta</taxon>
        <taxon>Embryophyta</taxon>
        <taxon>Tracheophyta</taxon>
        <taxon>Spermatophyta</taxon>
        <taxon>Magnoliopsida</taxon>
        <taxon>eudicotyledons</taxon>
        <taxon>Gunneridae</taxon>
        <taxon>Pentapetalae</taxon>
        <taxon>rosids</taxon>
        <taxon>fabids</taxon>
        <taxon>Fagales</taxon>
        <taxon>Fagaceae</taxon>
        <taxon>Castanea</taxon>
    </lineage>
</organism>
<dbReference type="Proteomes" id="UP000737018">
    <property type="component" value="Unassembled WGS sequence"/>
</dbReference>
<protein>
    <submittedName>
        <fullName evidence="2">Uncharacterized protein</fullName>
    </submittedName>
</protein>
<gene>
    <name evidence="2" type="ORF">CMV_008893</name>
</gene>
<feature type="transmembrane region" description="Helical" evidence="1">
    <location>
        <begin position="56"/>
        <end position="83"/>
    </location>
</feature>
<dbReference type="AlphaFoldDB" id="A0A8J4VRH2"/>
<keyword evidence="1" id="KW-1133">Transmembrane helix</keyword>
<keyword evidence="3" id="KW-1185">Reference proteome</keyword>
<name>A0A8J4VRH2_9ROSI</name>
<keyword evidence="1" id="KW-0472">Membrane</keyword>
<reference evidence="2" key="1">
    <citation type="submission" date="2020-03" db="EMBL/GenBank/DDBJ databases">
        <title>Castanea mollissima Vanexum genome sequencing.</title>
        <authorList>
            <person name="Staton M."/>
        </authorList>
    </citation>
    <scope>NUCLEOTIDE SEQUENCE</scope>
    <source>
        <tissue evidence="2">Leaf</tissue>
    </source>
</reference>
<evidence type="ECO:0000313" key="2">
    <source>
        <dbReference type="EMBL" id="KAF3967062.1"/>
    </source>
</evidence>
<proteinExistence type="predicted"/>
<comment type="caution">
    <text evidence="2">The sequence shown here is derived from an EMBL/GenBank/DDBJ whole genome shotgun (WGS) entry which is preliminary data.</text>
</comment>